<evidence type="ECO:0000313" key="1">
    <source>
        <dbReference type="Proteomes" id="UP000036681"/>
    </source>
</evidence>
<keyword evidence="1" id="KW-1185">Reference proteome</keyword>
<name>A0A0M3II42_ASCLU</name>
<protein>
    <submittedName>
        <fullName evidence="2">Uncharacterized protein</fullName>
    </submittedName>
</protein>
<organism evidence="1 2">
    <name type="scientific">Ascaris lumbricoides</name>
    <name type="common">Giant roundworm</name>
    <dbReference type="NCBI Taxonomy" id="6252"/>
    <lineage>
        <taxon>Eukaryota</taxon>
        <taxon>Metazoa</taxon>
        <taxon>Ecdysozoa</taxon>
        <taxon>Nematoda</taxon>
        <taxon>Chromadorea</taxon>
        <taxon>Rhabditida</taxon>
        <taxon>Spirurina</taxon>
        <taxon>Ascaridomorpha</taxon>
        <taxon>Ascaridoidea</taxon>
        <taxon>Ascarididae</taxon>
        <taxon>Ascaris</taxon>
    </lineage>
</organism>
<proteinExistence type="predicted"/>
<dbReference type="AlphaFoldDB" id="A0A0M3II42"/>
<accession>A0A0M3II42</accession>
<dbReference type="WBParaSite" id="ALUE_0001817101-mRNA-1">
    <property type="protein sequence ID" value="ALUE_0001817101-mRNA-1"/>
    <property type="gene ID" value="ALUE_0001817101"/>
</dbReference>
<sequence>MEKSMKIILASEIFPTLKPWKILILVFLTRVDAASLVDVHAI</sequence>
<evidence type="ECO:0000313" key="2">
    <source>
        <dbReference type="WBParaSite" id="ALUE_0001817101-mRNA-1"/>
    </source>
</evidence>
<dbReference type="Proteomes" id="UP000036681">
    <property type="component" value="Unplaced"/>
</dbReference>
<reference evidence="2" key="1">
    <citation type="submission" date="2017-02" db="UniProtKB">
        <authorList>
            <consortium name="WormBaseParasite"/>
        </authorList>
    </citation>
    <scope>IDENTIFICATION</scope>
</reference>